<feature type="domain" description="EamA" evidence="7">
    <location>
        <begin position="8"/>
        <end position="140"/>
    </location>
</feature>
<name>A0A383RIW0_PAEAL</name>
<organism evidence="8 9">
    <name type="scientific">Paenibacillus alvei</name>
    <name type="common">Bacillus alvei</name>
    <dbReference type="NCBI Taxonomy" id="44250"/>
    <lineage>
        <taxon>Bacteria</taxon>
        <taxon>Bacillati</taxon>
        <taxon>Bacillota</taxon>
        <taxon>Bacilli</taxon>
        <taxon>Bacillales</taxon>
        <taxon>Paenibacillaceae</taxon>
        <taxon>Paenibacillus</taxon>
    </lineage>
</organism>
<keyword evidence="3 6" id="KW-0812">Transmembrane</keyword>
<dbReference type="GO" id="GO:0016020">
    <property type="term" value="C:membrane"/>
    <property type="evidence" value="ECO:0007669"/>
    <property type="project" value="UniProtKB-SubCell"/>
</dbReference>
<sequence length="304" mass="33543">MKSPLMSYATLFLGVLALSTSAIFVKLADAPAGITAFYRMFFAAVMLLPFLLANKESMRELRSLSKKQWGFGLLSGLFLATHYVLWFESLNYTSVASSTVIVTLQPLFSMAGGYFLFKERFRMGAILGCAVAIAGSFVIGWQDFQISGQALFGDILAFTAAGVITAYFFVGQHVRKQLSLIPYSIIGYASSALLLSLFSLIQQASFFDYSTNTWWSFIGLAFIATILGQTLFNWLLKWLSTSVISMSILGETVGTCILAYFILDEVITVQQGIGIALILIGLAMFLLQQRQVTEQQTNRKEIGK</sequence>
<feature type="transmembrane region" description="Helical" evidence="6">
    <location>
        <begin position="269"/>
        <end position="287"/>
    </location>
</feature>
<dbReference type="RefSeq" id="WP_138188258.1">
    <property type="nucleotide sequence ID" value="NZ_LS992241.1"/>
</dbReference>
<feature type="transmembrane region" description="Helical" evidence="6">
    <location>
        <begin position="124"/>
        <end position="144"/>
    </location>
</feature>
<proteinExistence type="inferred from homology"/>
<evidence type="ECO:0000256" key="6">
    <source>
        <dbReference type="SAM" id="Phobius"/>
    </source>
</evidence>
<protein>
    <submittedName>
        <fullName evidence="8">Drug/metabolite exporter family protein</fullName>
    </submittedName>
</protein>
<feature type="transmembrane region" description="Helical" evidence="6">
    <location>
        <begin position="243"/>
        <end position="263"/>
    </location>
</feature>
<reference evidence="9" key="1">
    <citation type="submission" date="2018-08" db="EMBL/GenBank/DDBJ databases">
        <authorList>
            <person name="Chevrot R."/>
        </authorList>
    </citation>
    <scope>NUCLEOTIDE SEQUENCE [LARGE SCALE GENOMIC DNA]</scope>
</reference>
<feature type="transmembrane region" description="Helical" evidence="6">
    <location>
        <begin position="69"/>
        <end position="86"/>
    </location>
</feature>
<comment type="similarity">
    <text evidence="2">Belongs to the EamA transporter family.</text>
</comment>
<feature type="transmembrane region" description="Helical" evidence="6">
    <location>
        <begin position="92"/>
        <end position="117"/>
    </location>
</feature>
<keyword evidence="4 6" id="KW-1133">Transmembrane helix</keyword>
<dbReference type="Proteomes" id="UP000304148">
    <property type="component" value="Chromosome"/>
</dbReference>
<accession>A0A383RIW0</accession>
<feature type="transmembrane region" description="Helical" evidence="6">
    <location>
        <begin position="32"/>
        <end position="53"/>
    </location>
</feature>
<dbReference type="Pfam" id="PF00892">
    <property type="entry name" value="EamA"/>
    <property type="match status" value="2"/>
</dbReference>
<evidence type="ECO:0000259" key="7">
    <source>
        <dbReference type="Pfam" id="PF00892"/>
    </source>
</evidence>
<gene>
    <name evidence="8" type="ORF">PBLR_14658</name>
</gene>
<feature type="domain" description="EamA" evidence="7">
    <location>
        <begin position="152"/>
        <end position="286"/>
    </location>
</feature>
<dbReference type="EMBL" id="LS992241">
    <property type="protein sequence ID" value="SYX86236.1"/>
    <property type="molecule type" value="Genomic_DNA"/>
</dbReference>
<dbReference type="PANTHER" id="PTHR32322:SF2">
    <property type="entry name" value="EAMA DOMAIN-CONTAINING PROTEIN"/>
    <property type="match status" value="1"/>
</dbReference>
<evidence type="ECO:0000313" key="8">
    <source>
        <dbReference type="EMBL" id="SYX86236.1"/>
    </source>
</evidence>
<feature type="transmembrane region" description="Helical" evidence="6">
    <location>
        <begin position="150"/>
        <end position="169"/>
    </location>
</feature>
<dbReference type="InterPro" id="IPR050638">
    <property type="entry name" value="AA-Vitamin_Transporters"/>
</dbReference>
<dbReference type="SUPFAM" id="SSF103481">
    <property type="entry name" value="Multidrug resistance efflux transporter EmrE"/>
    <property type="match status" value="2"/>
</dbReference>
<evidence type="ECO:0000256" key="1">
    <source>
        <dbReference type="ARBA" id="ARBA00004127"/>
    </source>
</evidence>
<feature type="transmembrane region" description="Helical" evidence="6">
    <location>
        <begin position="213"/>
        <end position="236"/>
    </location>
</feature>
<evidence type="ECO:0000256" key="5">
    <source>
        <dbReference type="ARBA" id="ARBA00023136"/>
    </source>
</evidence>
<evidence type="ECO:0000256" key="3">
    <source>
        <dbReference type="ARBA" id="ARBA00022692"/>
    </source>
</evidence>
<feature type="transmembrane region" description="Helical" evidence="6">
    <location>
        <begin position="181"/>
        <end position="201"/>
    </location>
</feature>
<keyword evidence="5 6" id="KW-0472">Membrane</keyword>
<comment type="subcellular location">
    <subcellularLocation>
        <location evidence="1">Endomembrane system</location>
        <topology evidence="1">Multi-pass membrane protein</topology>
    </subcellularLocation>
</comment>
<evidence type="ECO:0000256" key="4">
    <source>
        <dbReference type="ARBA" id="ARBA00022989"/>
    </source>
</evidence>
<dbReference type="InterPro" id="IPR037185">
    <property type="entry name" value="EmrE-like"/>
</dbReference>
<dbReference type="InterPro" id="IPR000620">
    <property type="entry name" value="EamA_dom"/>
</dbReference>
<dbReference type="AlphaFoldDB" id="A0A383RIW0"/>
<evidence type="ECO:0000313" key="9">
    <source>
        <dbReference type="Proteomes" id="UP000304148"/>
    </source>
</evidence>
<evidence type="ECO:0000256" key="2">
    <source>
        <dbReference type="ARBA" id="ARBA00007362"/>
    </source>
</evidence>
<dbReference type="PANTHER" id="PTHR32322">
    <property type="entry name" value="INNER MEMBRANE TRANSPORTER"/>
    <property type="match status" value="1"/>
</dbReference>